<feature type="compositionally biased region" description="Polar residues" evidence="5">
    <location>
        <begin position="545"/>
        <end position="554"/>
    </location>
</feature>
<feature type="transmembrane region" description="Helical" evidence="6">
    <location>
        <begin position="222"/>
        <end position="242"/>
    </location>
</feature>
<feature type="transmembrane region" description="Helical" evidence="6">
    <location>
        <begin position="93"/>
        <end position="111"/>
    </location>
</feature>
<dbReference type="Proteomes" id="UP000241890">
    <property type="component" value="Unassembled WGS sequence"/>
</dbReference>
<dbReference type="PANTHER" id="PTHR23423">
    <property type="entry name" value="ORGANIC SOLUTE TRANSPORTER-RELATED"/>
    <property type="match status" value="1"/>
</dbReference>
<protein>
    <submittedName>
        <fullName evidence="7">Transmembrane protein 184A</fullName>
    </submittedName>
</protein>
<feature type="compositionally biased region" description="Basic residues" evidence="5">
    <location>
        <begin position="619"/>
        <end position="628"/>
    </location>
</feature>
<sequence>MAKLKNTIAQTATTRLQVCWDTSLASSKAKFKHTMKMATVPKLNTLMASGVPTAVPTAATTLAPTGTPTLQPTGAPTLTAVAQNMGDFVDGEAALFIALASALLAIWISLYNIFRHLVNYNEPLLQKNIIRILFMVTFYAAFSLLSLLFPNAQIYLDSIRDVYEAFVVYCFLNLMLIYCGGENACLSVIMHDPGAISHVWPMNWCLPHIAMNARFLRICKQWTLQFVIIKPIMAILNLFIIGSDKVNKHAWDITQNIVYNVSYTAALYALVLFYKATHGHPGLKSQYPVLKFVSVKLVVFATYYQSFLVSVIPDIPEKTLDSFNSFLLCCEMVVFALMQFWAFHYAEFTLSAAGKRAHIASRHDSAFDSVGIDMPTRNGGGGNAGGGEANGAAGGSIGAGADRSGISDKDTAFNNARKVIDMQDVASDAYINFSHKYGEHVLLDTTGNSGGTSMMDDTDDEDHNVGVTGQSKGSRFGLGRIGNTMRSLATGGRAGGVGGDDDLEPVAVNPFAGAGGAETGPSAGMQGHEHTDAEQSAVDFRLPSFPTSPSTEGDTQGRGLDNPFEQDLRDPLRSKGGDTSMGFDAVEGSDDPFSSGEGAASQGWTADFSDPRPASAASKTKKKKKKKKQQEENTDDVSDQLQLT</sequence>
<name>A0A2R5H0F8_9STRA</name>
<dbReference type="AlphaFoldDB" id="A0A2R5H0F8"/>
<proteinExistence type="predicted"/>
<keyword evidence="2 6" id="KW-0812">Transmembrane</keyword>
<accession>A0A2R5H0F8</accession>
<keyword evidence="8" id="KW-1185">Reference proteome</keyword>
<comment type="caution">
    <text evidence="7">The sequence shown here is derived from an EMBL/GenBank/DDBJ whole genome shotgun (WGS) entry which is preliminary data.</text>
</comment>
<feature type="transmembrane region" description="Helical" evidence="6">
    <location>
        <begin position="132"/>
        <end position="156"/>
    </location>
</feature>
<feature type="compositionally biased region" description="Basic and acidic residues" evidence="5">
    <location>
        <begin position="566"/>
        <end position="576"/>
    </location>
</feature>
<dbReference type="SMART" id="SM01417">
    <property type="entry name" value="Solute_trans_a"/>
    <property type="match status" value="1"/>
</dbReference>
<evidence type="ECO:0000256" key="5">
    <source>
        <dbReference type="SAM" id="MobiDB-lite"/>
    </source>
</evidence>
<reference evidence="7 8" key="1">
    <citation type="submission" date="2017-12" db="EMBL/GenBank/DDBJ databases">
        <title>Sequencing, de novo assembly and annotation of complete genome of a new Thraustochytrid species, strain FCC1311.</title>
        <authorList>
            <person name="Sedici K."/>
            <person name="Godart F."/>
            <person name="Aiese Cigliano R."/>
            <person name="Sanseverino W."/>
            <person name="Barakat M."/>
            <person name="Ortet P."/>
            <person name="Marechal E."/>
            <person name="Cagnac O."/>
            <person name="Amato A."/>
        </authorList>
    </citation>
    <scope>NUCLEOTIDE SEQUENCE [LARGE SCALE GENOMIC DNA]</scope>
</reference>
<evidence type="ECO:0000313" key="7">
    <source>
        <dbReference type="EMBL" id="GBG34241.1"/>
    </source>
</evidence>
<evidence type="ECO:0000313" key="8">
    <source>
        <dbReference type="Proteomes" id="UP000241890"/>
    </source>
</evidence>
<feature type="transmembrane region" description="Helical" evidence="6">
    <location>
        <begin position="257"/>
        <end position="277"/>
    </location>
</feature>
<dbReference type="InterPro" id="IPR005178">
    <property type="entry name" value="Ostalpha/TMEM184C"/>
</dbReference>
<comment type="subcellular location">
    <subcellularLocation>
        <location evidence="1">Membrane</location>
        <topology evidence="1">Multi-pass membrane protein</topology>
    </subcellularLocation>
</comment>
<dbReference type="EMBL" id="BEYU01000185">
    <property type="protein sequence ID" value="GBG34241.1"/>
    <property type="molecule type" value="Genomic_DNA"/>
</dbReference>
<feature type="transmembrane region" description="Helical" evidence="6">
    <location>
        <begin position="162"/>
        <end position="181"/>
    </location>
</feature>
<evidence type="ECO:0000256" key="2">
    <source>
        <dbReference type="ARBA" id="ARBA00022692"/>
    </source>
</evidence>
<evidence type="ECO:0000256" key="4">
    <source>
        <dbReference type="ARBA" id="ARBA00023136"/>
    </source>
</evidence>
<feature type="transmembrane region" description="Helical" evidence="6">
    <location>
        <begin position="325"/>
        <end position="346"/>
    </location>
</feature>
<evidence type="ECO:0000256" key="3">
    <source>
        <dbReference type="ARBA" id="ARBA00022989"/>
    </source>
</evidence>
<keyword evidence="3 6" id="KW-1133">Transmembrane helix</keyword>
<evidence type="ECO:0000256" key="6">
    <source>
        <dbReference type="SAM" id="Phobius"/>
    </source>
</evidence>
<dbReference type="OrthoDB" id="5348404at2759"/>
<feature type="transmembrane region" description="Helical" evidence="6">
    <location>
        <begin position="289"/>
        <end position="313"/>
    </location>
</feature>
<feature type="region of interest" description="Disordered" evidence="5">
    <location>
        <begin position="492"/>
        <end position="644"/>
    </location>
</feature>
<gene>
    <name evidence="7" type="ORF">FCC1311_104652</name>
</gene>
<evidence type="ECO:0000256" key="1">
    <source>
        <dbReference type="ARBA" id="ARBA00004141"/>
    </source>
</evidence>
<dbReference type="GO" id="GO:0016020">
    <property type="term" value="C:membrane"/>
    <property type="evidence" value="ECO:0007669"/>
    <property type="project" value="UniProtKB-SubCell"/>
</dbReference>
<dbReference type="Pfam" id="PF03619">
    <property type="entry name" value="Solute_trans_a"/>
    <property type="match status" value="1"/>
</dbReference>
<dbReference type="InParanoid" id="A0A2R5H0F8"/>
<organism evidence="7 8">
    <name type="scientific">Hondaea fermentalgiana</name>
    <dbReference type="NCBI Taxonomy" id="2315210"/>
    <lineage>
        <taxon>Eukaryota</taxon>
        <taxon>Sar</taxon>
        <taxon>Stramenopiles</taxon>
        <taxon>Bigyra</taxon>
        <taxon>Labyrinthulomycetes</taxon>
        <taxon>Thraustochytrida</taxon>
        <taxon>Thraustochytriidae</taxon>
        <taxon>Hondaea</taxon>
    </lineage>
</organism>
<keyword evidence="4 6" id="KW-0472">Membrane</keyword>